<evidence type="ECO:0000256" key="2">
    <source>
        <dbReference type="SAM" id="Phobius"/>
    </source>
</evidence>
<dbReference type="EMBL" id="JABMIG020000520">
    <property type="protein sequence ID" value="KAL3775954.1"/>
    <property type="molecule type" value="Genomic_DNA"/>
</dbReference>
<gene>
    <name evidence="3" type="ORF">HJC23_011654</name>
</gene>
<feature type="compositionally biased region" description="Low complexity" evidence="1">
    <location>
        <begin position="296"/>
        <end position="308"/>
    </location>
</feature>
<feature type="region of interest" description="Disordered" evidence="1">
    <location>
        <begin position="209"/>
        <end position="228"/>
    </location>
</feature>
<feature type="region of interest" description="Disordered" evidence="1">
    <location>
        <begin position="504"/>
        <end position="561"/>
    </location>
</feature>
<keyword evidence="2" id="KW-1133">Transmembrane helix</keyword>
<reference evidence="3 4" key="1">
    <citation type="journal article" date="2020" name="G3 (Bethesda)">
        <title>Improved Reference Genome for Cyclotella cryptica CCMP332, a Model for Cell Wall Morphogenesis, Salinity Adaptation, and Lipid Production in Diatoms (Bacillariophyta).</title>
        <authorList>
            <person name="Roberts W.R."/>
            <person name="Downey K.M."/>
            <person name="Ruck E.C."/>
            <person name="Traller J.C."/>
            <person name="Alverson A.J."/>
        </authorList>
    </citation>
    <scope>NUCLEOTIDE SEQUENCE [LARGE SCALE GENOMIC DNA]</scope>
    <source>
        <strain evidence="3 4">CCMP332</strain>
    </source>
</reference>
<evidence type="ECO:0000313" key="4">
    <source>
        <dbReference type="Proteomes" id="UP001516023"/>
    </source>
</evidence>
<proteinExistence type="predicted"/>
<feature type="transmembrane region" description="Helical" evidence="2">
    <location>
        <begin position="265"/>
        <end position="290"/>
    </location>
</feature>
<feature type="compositionally biased region" description="Polar residues" evidence="1">
    <location>
        <begin position="161"/>
        <end position="176"/>
    </location>
</feature>
<dbReference type="Proteomes" id="UP001516023">
    <property type="component" value="Unassembled WGS sequence"/>
</dbReference>
<feature type="region of interest" description="Disordered" evidence="1">
    <location>
        <begin position="161"/>
        <end position="198"/>
    </location>
</feature>
<comment type="caution">
    <text evidence="3">The sequence shown here is derived from an EMBL/GenBank/DDBJ whole genome shotgun (WGS) entry which is preliminary data.</text>
</comment>
<evidence type="ECO:0000313" key="3">
    <source>
        <dbReference type="EMBL" id="KAL3775954.1"/>
    </source>
</evidence>
<keyword evidence="4" id="KW-1185">Reference proteome</keyword>
<dbReference type="AlphaFoldDB" id="A0ABD3NJ37"/>
<keyword evidence="2" id="KW-0812">Transmembrane</keyword>
<feature type="region of interest" description="Disordered" evidence="1">
    <location>
        <begin position="296"/>
        <end position="315"/>
    </location>
</feature>
<feature type="region of interest" description="Disordered" evidence="1">
    <location>
        <begin position="28"/>
        <end position="90"/>
    </location>
</feature>
<feature type="compositionally biased region" description="Low complexity" evidence="1">
    <location>
        <begin position="549"/>
        <end position="558"/>
    </location>
</feature>
<name>A0ABD3NJ37_9STRA</name>
<feature type="compositionally biased region" description="Polar residues" evidence="1">
    <location>
        <begin position="184"/>
        <end position="198"/>
    </location>
</feature>
<feature type="compositionally biased region" description="Polar residues" evidence="1">
    <location>
        <begin position="522"/>
        <end position="546"/>
    </location>
</feature>
<organism evidence="3 4">
    <name type="scientific">Cyclotella cryptica</name>
    <dbReference type="NCBI Taxonomy" id="29204"/>
    <lineage>
        <taxon>Eukaryota</taxon>
        <taxon>Sar</taxon>
        <taxon>Stramenopiles</taxon>
        <taxon>Ochrophyta</taxon>
        <taxon>Bacillariophyta</taxon>
        <taxon>Coscinodiscophyceae</taxon>
        <taxon>Thalassiosirophycidae</taxon>
        <taxon>Stephanodiscales</taxon>
        <taxon>Stephanodiscaceae</taxon>
        <taxon>Cyclotella</taxon>
    </lineage>
</organism>
<protein>
    <submittedName>
        <fullName evidence="3">Uncharacterized protein</fullName>
    </submittedName>
</protein>
<accession>A0ABD3NJ37</accession>
<sequence>MHSSFVSRHDSSADSAHVFSSASVINNGAEVDDSNDCNGASLEENDDSIRMPVSLELTEDEDIAPRPPISFYSSVKSGEDRDGNLSTNKAAWCSQNPDEVASKSSIGARIPGNRPEYVTTEGPSLPHSVTHYEPVGDAKTLIEKKNASSHVFPHQIMATANHQSASHDSGPESSSPVEHDIEDQTTSSPGITQASVSNDVARRKQLYEDPPSVSDTTRLSNNQHPNQTERRLSFFRAFTMIPTRRVHQSIEMEEVPIPNSRSRKVWNVIAIAVLGVVFIAMGIVIAVVVASSHEQSNSSSSTATTTSSQGDLPISLPSDTSSDIVSLSDYKFHVCNPTDAGEAETELCIAANCFSGPHCACDIYFRDTESNSVNGVCESCHVCDLNSNFAFDCSNLGSSVQECPTSSEQGEDSMSGASLHQYSPPDSYTDRFCIPSMNSTTELCYAGECTDNEKCRCDLYAREISTGNITGMCDSCGVCADGGFSSDCVNLGLTAIACNDGNSESSMTNDQAIDYDDDDSPMTHNQTIQGTSNVASPQLTTGSGEPSKNKNFSSSTTSYTGDEYSCADPNNGVEICYAQSCNVSATPDVFV</sequence>
<feature type="compositionally biased region" description="Polar residues" evidence="1">
    <location>
        <begin position="213"/>
        <end position="226"/>
    </location>
</feature>
<evidence type="ECO:0000256" key="1">
    <source>
        <dbReference type="SAM" id="MobiDB-lite"/>
    </source>
</evidence>
<keyword evidence="2" id="KW-0472">Membrane</keyword>